<feature type="chain" id="PRO_5045995081" description="START domain-containing protein" evidence="1">
    <location>
        <begin position="23"/>
        <end position="208"/>
    </location>
</feature>
<dbReference type="Proteomes" id="UP001162880">
    <property type="component" value="Unassembled WGS sequence"/>
</dbReference>
<keyword evidence="3" id="KW-1185">Reference proteome</keyword>
<sequence length="208" mass="22954">MTRLRAILASCLALGWASSAAAYDELPRGLAQLTPVEFAERIQIDDEALEPHIVVSTHKAWDRGRSIEGAHASDVHMRALVDRQSGAVRWQVWHELVHPSRRPEMIGVNYRTEGRLEQADILVAEHWSGDCPGVDNVPVSCNKYARLIFEIPGSVVEEIAETYRPESRVPWRIRFKDENGGSITGGLAPAEAAGLIMAVKQLRAGNGD</sequence>
<evidence type="ECO:0008006" key="4">
    <source>
        <dbReference type="Google" id="ProtNLM"/>
    </source>
</evidence>
<feature type="signal peptide" evidence="1">
    <location>
        <begin position="1"/>
        <end position="22"/>
    </location>
</feature>
<protein>
    <recommendedName>
        <fullName evidence="4">START domain-containing protein</fullName>
    </recommendedName>
</protein>
<evidence type="ECO:0000313" key="3">
    <source>
        <dbReference type="Proteomes" id="UP001162880"/>
    </source>
</evidence>
<evidence type="ECO:0000256" key="1">
    <source>
        <dbReference type="SAM" id="SignalP"/>
    </source>
</evidence>
<keyword evidence="1" id="KW-0732">Signal</keyword>
<reference evidence="2" key="1">
    <citation type="submission" date="2022-03" db="EMBL/GenBank/DDBJ databases">
        <title>Identification of a novel bacterium isolated from mangrove sediments.</title>
        <authorList>
            <person name="Pan X."/>
        </authorList>
    </citation>
    <scope>NUCLEOTIDE SEQUENCE</scope>
    <source>
        <strain evidence="2">B2580</strain>
    </source>
</reference>
<evidence type="ECO:0000313" key="2">
    <source>
        <dbReference type="EMBL" id="MCJ2176971.1"/>
    </source>
</evidence>
<dbReference type="EMBL" id="JALHLE010000001">
    <property type="protein sequence ID" value="MCJ2176971.1"/>
    <property type="molecule type" value="Genomic_DNA"/>
</dbReference>
<comment type="caution">
    <text evidence="2">The sequence shown here is derived from an EMBL/GenBank/DDBJ whole genome shotgun (WGS) entry which is preliminary data.</text>
</comment>
<dbReference type="RefSeq" id="WP_243989655.1">
    <property type="nucleotide sequence ID" value="NZ_JALHLE010000001.1"/>
</dbReference>
<accession>A0ABT0AWD2</accession>
<proteinExistence type="predicted"/>
<gene>
    <name evidence="2" type="ORF">MTR64_00180</name>
</gene>
<organism evidence="2 3">
    <name type="scientific">Novosphingobium album</name>
    <name type="common">ex Hu et al. 2023</name>
    <dbReference type="NCBI Taxonomy" id="2930093"/>
    <lineage>
        <taxon>Bacteria</taxon>
        <taxon>Pseudomonadati</taxon>
        <taxon>Pseudomonadota</taxon>
        <taxon>Alphaproteobacteria</taxon>
        <taxon>Sphingomonadales</taxon>
        <taxon>Sphingomonadaceae</taxon>
        <taxon>Novosphingobium</taxon>
    </lineage>
</organism>
<name>A0ABT0AWD2_9SPHN</name>